<evidence type="ECO:0000313" key="7">
    <source>
        <dbReference type="EMBL" id="STY95965.1"/>
    </source>
</evidence>
<dbReference type="AlphaFoldDB" id="A0A378Q5M5"/>
<dbReference type="InterPro" id="IPR001320">
    <property type="entry name" value="Iontro_rcpt_C"/>
</dbReference>
<evidence type="ECO:0000259" key="6">
    <source>
        <dbReference type="SMART" id="SM00079"/>
    </source>
</evidence>
<dbReference type="SMART" id="SM00079">
    <property type="entry name" value="PBPe"/>
    <property type="match status" value="1"/>
</dbReference>
<evidence type="ECO:0000256" key="2">
    <source>
        <dbReference type="ARBA" id="ARBA00010333"/>
    </source>
</evidence>
<dbReference type="GO" id="GO:0016020">
    <property type="term" value="C:membrane"/>
    <property type="evidence" value="ECO:0007669"/>
    <property type="project" value="InterPro"/>
</dbReference>
<dbReference type="GO" id="GO:0015276">
    <property type="term" value="F:ligand-gated monoatomic ion channel activity"/>
    <property type="evidence" value="ECO:0007669"/>
    <property type="project" value="InterPro"/>
</dbReference>
<dbReference type="InterPro" id="IPR001638">
    <property type="entry name" value="Solute-binding_3/MltF_N"/>
</dbReference>
<dbReference type="Proteomes" id="UP000255193">
    <property type="component" value="Unassembled WGS sequence"/>
</dbReference>
<accession>A0A378Q5M5</accession>
<dbReference type="Pfam" id="PF00497">
    <property type="entry name" value="SBP_bac_3"/>
    <property type="match status" value="1"/>
</dbReference>
<dbReference type="SUPFAM" id="SSF53850">
    <property type="entry name" value="Periplasmic binding protein-like II"/>
    <property type="match status" value="1"/>
</dbReference>
<dbReference type="GO" id="GO:0030313">
    <property type="term" value="C:cell envelope"/>
    <property type="evidence" value="ECO:0007669"/>
    <property type="project" value="UniProtKB-SubCell"/>
</dbReference>
<evidence type="ECO:0000259" key="5">
    <source>
        <dbReference type="SMART" id="SM00062"/>
    </source>
</evidence>
<reference evidence="7 8" key="1">
    <citation type="submission" date="2018-06" db="EMBL/GenBank/DDBJ databases">
        <authorList>
            <consortium name="Pathogen Informatics"/>
            <person name="Doyle S."/>
        </authorList>
    </citation>
    <scope>NUCLEOTIDE SEQUENCE [LARGE SCALE GENOMIC DNA]</scope>
    <source>
        <strain evidence="7 8">NCTC11091</strain>
    </source>
</reference>
<dbReference type="PROSITE" id="PS01039">
    <property type="entry name" value="SBP_BACTERIAL_3"/>
    <property type="match status" value="1"/>
</dbReference>
<dbReference type="PANTHER" id="PTHR35936">
    <property type="entry name" value="MEMBRANE-BOUND LYTIC MUREIN TRANSGLYCOSYLASE F"/>
    <property type="match status" value="1"/>
</dbReference>
<sequence>MNAMNLFTRFGLKHSPNTHTAKPLMVGALCAMLLGACQPASTPTGQADTQNGSTANAATGRTLRIATEGAYRPFNYTNADGSLDGFDVDIAKALCAELKAQCEIKAQDWDGIIPALNAHKYDAIVSAMSVTPERAAQVDFTEPYFDNMLVFLARDDSTFNPDDTAQIDSHTLTAQRSTISAQWLANKHPNANVKLYDTLDNAFMDLAAGRADAMVADRAPALVWLQTPSGQGFSQKGAPIDIQDKLAVAVRRGDPLKGEINSALAAIRSNGTYDRIVQQHFGGLSAHDSAASSVTAASAAPAATSGSTSQP</sequence>
<feature type="domain" description="Solute-binding protein family 3/N-terminal" evidence="5">
    <location>
        <begin position="62"/>
        <end position="284"/>
    </location>
</feature>
<dbReference type="SMART" id="SM00062">
    <property type="entry name" value="PBPb"/>
    <property type="match status" value="1"/>
</dbReference>
<comment type="subcellular location">
    <subcellularLocation>
        <location evidence="1">Cell envelope</location>
    </subcellularLocation>
</comment>
<keyword evidence="3" id="KW-0732">Signal</keyword>
<dbReference type="InterPro" id="IPR018313">
    <property type="entry name" value="SBP_3_CS"/>
</dbReference>
<feature type="domain" description="Ionotropic glutamate receptor C-terminal" evidence="6">
    <location>
        <begin position="62"/>
        <end position="283"/>
    </location>
</feature>
<evidence type="ECO:0000256" key="3">
    <source>
        <dbReference type="ARBA" id="ARBA00022729"/>
    </source>
</evidence>
<proteinExistence type="inferred from homology"/>
<evidence type="ECO:0000256" key="1">
    <source>
        <dbReference type="ARBA" id="ARBA00004196"/>
    </source>
</evidence>
<evidence type="ECO:0000313" key="8">
    <source>
        <dbReference type="Proteomes" id="UP000255193"/>
    </source>
</evidence>
<dbReference type="Gene3D" id="3.40.190.10">
    <property type="entry name" value="Periplasmic binding protein-like II"/>
    <property type="match status" value="2"/>
</dbReference>
<comment type="similarity">
    <text evidence="2 4">Belongs to the bacterial solute-binding protein 3 family.</text>
</comment>
<dbReference type="PANTHER" id="PTHR35936:SF17">
    <property type="entry name" value="ARGININE-BINDING EXTRACELLULAR PROTEIN ARTP"/>
    <property type="match status" value="1"/>
</dbReference>
<organism evidence="7 8">
    <name type="scientific">Faucicola atlantae</name>
    <dbReference type="NCBI Taxonomy" id="34059"/>
    <lineage>
        <taxon>Bacteria</taxon>
        <taxon>Pseudomonadati</taxon>
        <taxon>Pseudomonadota</taxon>
        <taxon>Gammaproteobacteria</taxon>
        <taxon>Moraxellales</taxon>
        <taxon>Moraxellaceae</taxon>
        <taxon>Faucicola</taxon>
    </lineage>
</organism>
<name>A0A378Q5M5_9GAMM</name>
<dbReference type="EMBL" id="UGQA01000001">
    <property type="protein sequence ID" value="STY95965.1"/>
    <property type="molecule type" value="Genomic_DNA"/>
</dbReference>
<gene>
    <name evidence="7" type="primary">artJ_1</name>
    <name evidence="7" type="ORF">NCTC11091_01775</name>
</gene>
<evidence type="ECO:0000256" key="4">
    <source>
        <dbReference type="RuleBase" id="RU003744"/>
    </source>
</evidence>
<protein>
    <submittedName>
        <fullName evidence="7">ABC transporter arginine-binding protein 1</fullName>
    </submittedName>
</protein>